<accession>A0ACC0YZP7</accession>
<gene>
    <name evidence="1" type="ORF">Pint_18827</name>
</gene>
<name>A0ACC0YZP7_9ROSI</name>
<protein>
    <submittedName>
        <fullName evidence="1">Uncharacterized protein</fullName>
    </submittedName>
</protein>
<comment type="caution">
    <text evidence="1">The sequence shown here is derived from an EMBL/GenBank/DDBJ whole genome shotgun (WGS) entry which is preliminary data.</text>
</comment>
<dbReference type="EMBL" id="CM047739">
    <property type="protein sequence ID" value="KAJ0043110.1"/>
    <property type="molecule type" value="Genomic_DNA"/>
</dbReference>
<evidence type="ECO:0000313" key="2">
    <source>
        <dbReference type="Proteomes" id="UP001163603"/>
    </source>
</evidence>
<sequence length="145" mass="16254">MVATVGVKTNETLALKEANVGIVMGTWSSELARESSKIIIWDSDFRSLVTIFSCGRCAYDNIQNYIQLEITIVISKLLITTIIELHLGVPQLQQFPFLHLVDKVVLLGEGIDETPNMLVYGRRHKGAKCRILGSWQEGSLCMRFV</sequence>
<proteinExistence type="predicted"/>
<evidence type="ECO:0000313" key="1">
    <source>
        <dbReference type="EMBL" id="KAJ0043110.1"/>
    </source>
</evidence>
<dbReference type="Proteomes" id="UP001163603">
    <property type="component" value="Chromosome 4"/>
</dbReference>
<reference evidence="2" key="1">
    <citation type="journal article" date="2023" name="G3 (Bethesda)">
        <title>Genome assembly and association tests identify interacting loci associated with vigor, precocity, and sex in interspecific pistachio rootstocks.</title>
        <authorList>
            <person name="Palmer W."/>
            <person name="Jacygrad E."/>
            <person name="Sagayaradj S."/>
            <person name="Cavanaugh K."/>
            <person name="Han R."/>
            <person name="Bertier L."/>
            <person name="Beede B."/>
            <person name="Kafkas S."/>
            <person name="Golino D."/>
            <person name="Preece J."/>
            <person name="Michelmore R."/>
        </authorList>
    </citation>
    <scope>NUCLEOTIDE SEQUENCE [LARGE SCALE GENOMIC DNA]</scope>
</reference>
<organism evidence="1 2">
    <name type="scientific">Pistacia integerrima</name>
    <dbReference type="NCBI Taxonomy" id="434235"/>
    <lineage>
        <taxon>Eukaryota</taxon>
        <taxon>Viridiplantae</taxon>
        <taxon>Streptophyta</taxon>
        <taxon>Embryophyta</taxon>
        <taxon>Tracheophyta</taxon>
        <taxon>Spermatophyta</taxon>
        <taxon>Magnoliopsida</taxon>
        <taxon>eudicotyledons</taxon>
        <taxon>Gunneridae</taxon>
        <taxon>Pentapetalae</taxon>
        <taxon>rosids</taxon>
        <taxon>malvids</taxon>
        <taxon>Sapindales</taxon>
        <taxon>Anacardiaceae</taxon>
        <taxon>Pistacia</taxon>
    </lineage>
</organism>
<keyword evidence="2" id="KW-1185">Reference proteome</keyword>